<dbReference type="NCBIfam" id="TIGR02595">
    <property type="entry name" value="PEP_CTERM"/>
    <property type="match status" value="1"/>
</dbReference>
<dbReference type="RefSeq" id="WP_072781798.1">
    <property type="nucleotide sequence ID" value="NZ_FRCX01000002.1"/>
</dbReference>
<evidence type="ECO:0000256" key="1">
    <source>
        <dbReference type="SAM" id="Phobius"/>
    </source>
</evidence>
<keyword evidence="1" id="KW-0472">Membrane</keyword>
<protein>
    <submittedName>
        <fullName evidence="4">VPLPA-CTERM protein sorting domain-containing protein</fullName>
    </submittedName>
</protein>
<keyword evidence="1" id="KW-0812">Transmembrane</keyword>
<dbReference type="InterPro" id="IPR013424">
    <property type="entry name" value="Ice-binding_C"/>
</dbReference>
<reference evidence="5" key="1">
    <citation type="submission" date="2016-11" db="EMBL/GenBank/DDBJ databases">
        <authorList>
            <person name="Varghese N."/>
            <person name="Submissions S."/>
        </authorList>
    </citation>
    <scope>NUCLEOTIDE SEQUENCE [LARGE SCALE GENOMIC DNA]</scope>
    <source>
        <strain evidence="5">Sac-22</strain>
    </source>
</reference>
<organism evidence="4 5">
    <name type="scientific">Duganella sacchari</name>
    <dbReference type="NCBI Taxonomy" id="551987"/>
    <lineage>
        <taxon>Bacteria</taxon>
        <taxon>Pseudomonadati</taxon>
        <taxon>Pseudomonadota</taxon>
        <taxon>Betaproteobacteria</taxon>
        <taxon>Burkholderiales</taxon>
        <taxon>Oxalobacteraceae</taxon>
        <taxon>Telluria group</taxon>
        <taxon>Duganella</taxon>
    </lineage>
</organism>
<name>A0A1M7KJJ4_9BURK</name>
<evidence type="ECO:0000256" key="2">
    <source>
        <dbReference type="SAM" id="SignalP"/>
    </source>
</evidence>
<evidence type="ECO:0000313" key="4">
    <source>
        <dbReference type="EMBL" id="SHM65533.1"/>
    </source>
</evidence>
<dbReference type="EMBL" id="FRCX01000002">
    <property type="protein sequence ID" value="SHM65533.1"/>
    <property type="molecule type" value="Genomic_DNA"/>
</dbReference>
<dbReference type="OrthoDB" id="8708448at2"/>
<evidence type="ECO:0000313" key="5">
    <source>
        <dbReference type="Proteomes" id="UP000184339"/>
    </source>
</evidence>
<dbReference type="STRING" id="551987.SAMN05192549_102138"/>
<keyword evidence="1" id="KW-1133">Transmembrane helix</keyword>
<feature type="transmembrane region" description="Helical" evidence="1">
    <location>
        <begin position="140"/>
        <end position="157"/>
    </location>
</feature>
<proteinExistence type="predicted"/>
<dbReference type="Proteomes" id="UP000184339">
    <property type="component" value="Unassembled WGS sequence"/>
</dbReference>
<accession>A0A1M7KJJ4</accession>
<gene>
    <name evidence="4" type="ORF">SAMN05192549_102138</name>
</gene>
<evidence type="ECO:0000259" key="3">
    <source>
        <dbReference type="Pfam" id="PF07589"/>
    </source>
</evidence>
<feature type="chain" id="PRO_5012093689" evidence="2">
    <location>
        <begin position="24"/>
        <end position="162"/>
    </location>
</feature>
<dbReference type="AlphaFoldDB" id="A0A1M7KJJ4"/>
<keyword evidence="5" id="KW-1185">Reference proteome</keyword>
<feature type="domain" description="Ice-binding protein C-terminal" evidence="3">
    <location>
        <begin position="136"/>
        <end position="160"/>
    </location>
</feature>
<keyword evidence="2" id="KW-0732">Signal</keyword>
<dbReference type="Pfam" id="PF07589">
    <property type="entry name" value="PEP-CTERM"/>
    <property type="match status" value="1"/>
</dbReference>
<feature type="signal peptide" evidence="2">
    <location>
        <begin position="1"/>
        <end position="23"/>
    </location>
</feature>
<sequence>MKTMKMLLAGVALAGVTAVNAYAGVITVPDTGLSTQFNWNAGIGPALDSFSLTVAGPSKVSVTLTDMFIAGDEFALSLDGNAITWNTSGYVGNYFQGVASNVLLSAGTHSFGITLTKTAPGYTAGTALATFGAVTAVPEPATYGMLIAGLGMLAYAARRKKA</sequence>